<reference evidence="2 3" key="1">
    <citation type="submission" date="2014-09" db="EMBL/GenBank/DDBJ databases">
        <title>Butyrate-producing bacteria isolated from human gut.</title>
        <authorList>
            <person name="Zhang Q."/>
            <person name="Zhao L."/>
        </authorList>
    </citation>
    <scope>NUCLEOTIDE SEQUENCE [LARGE SCALE GENOMIC DNA]</scope>
    <source>
        <strain evidence="2 3">21</strain>
    </source>
</reference>
<keyword evidence="1" id="KW-0472">Membrane</keyword>
<feature type="transmembrane region" description="Helical" evidence="1">
    <location>
        <begin position="40"/>
        <end position="61"/>
    </location>
</feature>
<name>A0A2V1JZL0_EUBRA</name>
<keyword evidence="1" id="KW-0812">Transmembrane</keyword>
<evidence type="ECO:0000313" key="3">
    <source>
        <dbReference type="Proteomes" id="UP000245288"/>
    </source>
</evidence>
<dbReference type="EMBL" id="JRFU01000003">
    <property type="protein sequence ID" value="PWE88048.1"/>
    <property type="molecule type" value="Genomic_DNA"/>
</dbReference>
<keyword evidence="3" id="KW-1185">Reference proteome</keyword>
<organism evidence="2 3">
    <name type="scientific">Eubacterium ramulus</name>
    <dbReference type="NCBI Taxonomy" id="39490"/>
    <lineage>
        <taxon>Bacteria</taxon>
        <taxon>Bacillati</taxon>
        <taxon>Bacillota</taxon>
        <taxon>Clostridia</taxon>
        <taxon>Eubacteriales</taxon>
        <taxon>Eubacteriaceae</taxon>
        <taxon>Eubacterium</taxon>
    </lineage>
</organism>
<proteinExistence type="predicted"/>
<evidence type="ECO:0008006" key="4">
    <source>
        <dbReference type="Google" id="ProtNLM"/>
    </source>
</evidence>
<protein>
    <recommendedName>
        <fullName evidence="4">DUF4179 domain-containing protein</fullName>
    </recommendedName>
</protein>
<keyword evidence="1" id="KW-1133">Transmembrane helix</keyword>
<evidence type="ECO:0000256" key="1">
    <source>
        <dbReference type="SAM" id="Phobius"/>
    </source>
</evidence>
<sequence length="361" mass="40206">MKLNHESYEKAFSNITLDDRIGMELLSNAKVKRLRRKKKITSQVAAAIICLVLAGGAGTGICYAQTGTDPIHFFAMMFQHASMEAVYQVADGFVESDQSLTDGNVRVTLDSYFYDKEKGIIISNVTFATIDGSDFYTKDEMDAYRAKGEDTDDEILRSMIVGDFGVDSGSSANTGNDAIMIENGHTFHYYAIITDMNGRKNASDQLVIRGNNKTGVLGTFKLEPTGDIKVVDLNVEKNTACDTVQITGGYLKICWNTDATDDVSTESLEPLPFSKVEVTMKDGMIYRYQKLDSAWMKDGDHTMDKEEQVYYAEEEGVTKIFSGSIVMDNDNNQSDWLMRFPDFINVDDIVSVTLDGQEIMK</sequence>
<dbReference type="RefSeq" id="WP_109214281.1">
    <property type="nucleotide sequence ID" value="NZ_JRFU01000003.1"/>
</dbReference>
<accession>A0A2V1JZL0</accession>
<evidence type="ECO:0000313" key="2">
    <source>
        <dbReference type="EMBL" id="PWE88048.1"/>
    </source>
</evidence>
<comment type="caution">
    <text evidence="2">The sequence shown here is derived from an EMBL/GenBank/DDBJ whole genome shotgun (WGS) entry which is preliminary data.</text>
</comment>
<dbReference type="AlphaFoldDB" id="A0A2V1JZL0"/>
<dbReference type="Proteomes" id="UP000245288">
    <property type="component" value="Unassembled WGS sequence"/>
</dbReference>
<gene>
    <name evidence="2" type="ORF">LG34_00060</name>
</gene>